<name>A0AAD7GGL2_MYCRO</name>
<feature type="non-terminal residue" evidence="1">
    <location>
        <position position="1"/>
    </location>
</feature>
<dbReference type="Proteomes" id="UP001221757">
    <property type="component" value="Unassembled WGS sequence"/>
</dbReference>
<evidence type="ECO:0000313" key="3">
    <source>
        <dbReference type="Proteomes" id="UP001221757"/>
    </source>
</evidence>
<dbReference type="EMBL" id="JARKIE010000082">
    <property type="protein sequence ID" value="KAJ7688047.1"/>
    <property type="molecule type" value="Genomic_DNA"/>
</dbReference>
<gene>
    <name evidence="2" type="ORF">B0H17DRAFT_914923</name>
    <name evidence="1" type="ORF">B0H17DRAFT_938828</name>
</gene>
<reference evidence="1" key="1">
    <citation type="submission" date="2023-03" db="EMBL/GenBank/DDBJ databases">
        <title>Massive genome expansion in bonnet fungi (Mycena s.s.) driven by repeated elements and novel gene families across ecological guilds.</title>
        <authorList>
            <consortium name="Lawrence Berkeley National Laboratory"/>
            <person name="Harder C.B."/>
            <person name="Miyauchi S."/>
            <person name="Viragh M."/>
            <person name="Kuo A."/>
            <person name="Thoen E."/>
            <person name="Andreopoulos B."/>
            <person name="Lu D."/>
            <person name="Skrede I."/>
            <person name="Drula E."/>
            <person name="Henrissat B."/>
            <person name="Morin E."/>
            <person name="Kohler A."/>
            <person name="Barry K."/>
            <person name="LaButti K."/>
            <person name="Morin E."/>
            <person name="Salamov A."/>
            <person name="Lipzen A."/>
            <person name="Mereny Z."/>
            <person name="Hegedus B."/>
            <person name="Baldrian P."/>
            <person name="Stursova M."/>
            <person name="Weitz H."/>
            <person name="Taylor A."/>
            <person name="Grigoriev I.V."/>
            <person name="Nagy L.G."/>
            <person name="Martin F."/>
            <person name="Kauserud H."/>
        </authorList>
    </citation>
    <scope>NUCLEOTIDE SEQUENCE</scope>
    <source>
        <strain evidence="1">CBHHK067</strain>
    </source>
</reference>
<accession>A0AAD7GGL2</accession>
<comment type="caution">
    <text evidence="1">The sequence shown here is derived from an EMBL/GenBank/DDBJ whole genome shotgun (WGS) entry which is preliminary data.</text>
</comment>
<protein>
    <submittedName>
        <fullName evidence="1">Uncharacterized protein</fullName>
    </submittedName>
</protein>
<dbReference type="EMBL" id="JARKIE010000001">
    <property type="protein sequence ID" value="KAJ7710499.1"/>
    <property type="molecule type" value="Genomic_DNA"/>
</dbReference>
<organism evidence="1 3">
    <name type="scientific">Mycena rosella</name>
    <name type="common">Pink bonnet</name>
    <name type="synonym">Agaricus rosellus</name>
    <dbReference type="NCBI Taxonomy" id="1033263"/>
    <lineage>
        <taxon>Eukaryota</taxon>
        <taxon>Fungi</taxon>
        <taxon>Dikarya</taxon>
        <taxon>Basidiomycota</taxon>
        <taxon>Agaricomycotina</taxon>
        <taxon>Agaricomycetes</taxon>
        <taxon>Agaricomycetidae</taxon>
        <taxon>Agaricales</taxon>
        <taxon>Marasmiineae</taxon>
        <taxon>Mycenaceae</taxon>
        <taxon>Mycena</taxon>
    </lineage>
</organism>
<proteinExistence type="predicted"/>
<keyword evidence="3" id="KW-1185">Reference proteome</keyword>
<evidence type="ECO:0000313" key="2">
    <source>
        <dbReference type="EMBL" id="KAJ7710499.1"/>
    </source>
</evidence>
<dbReference type="AlphaFoldDB" id="A0AAD7GGL2"/>
<sequence>LLHIADGIEAAGPVWAYWAFPMERFCGRLQPCIKSRRFPFASIDGHVVATAQLSIIKVKNACEDRIRLGPPPRGLSSGAFQHPSCTFCVNFGAHETDHVSRPDLCTFASASCLRAASSRAGETDCNFSFNTL</sequence>
<evidence type="ECO:0000313" key="1">
    <source>
        <dbReference type="EMBL" id="KAJ7688047.1"/>
    </source>
</evidence>